<reference evidence="1" key="1">
    <citation type="journal article" date="2023" name="Genome Biol. Evol.">
        <title>Long-read-based Genome Assembly of Drosophila gunungcola Reveals Fewer Chemosensory Genes in Flower-breeding Species.</title>
        <authorList>
            <person name="Negi A."/>
            <person name="Liao B.Y."/>
            <person name="Yeh S.D."/>
        </authorList>
    </citation>
    <scope>NUCLEOTIDE SEQUENCE</scope>
    <source>
        <strain evidence="1">Sukarami</strain>
    </source>
</reference>
<organism evidence="1 2">
    <name type="scientific">Drosophila gunungcola</name>
    <name type="common">fruit fly</name>
    <dbReference type="NCBI Taxonomy" id="103775"/>
    <lineage>
        <taxon>Eukaryota</taxon>
        <taxon>Metazoa</taxon>
        <taxon>Ecdysozoa</taxon>
        <taxon>Arthropoda</taxon>
        <taxon>Hexapoda</taxon>
        <taxon>Insecta</taxon>
        <taxon>Pterygota</taxon>
        <taxon>Neoptera</taxon>
        <taxon>Endopterygota</taxon>
        <taxon>Diptera</taxon>
        <taxon>Brachycera</taxon>
        <taxon>Muscomorpha</taxon>
        <taxon>Ephydroidea</taxon>
        <taxon>Drosophilidae</taxon>
        <taxon>Drosophila</taxon>
        <taxon>Sophophora</taxon>
    </lineage>
</organism>
<dbReference type="AlphaFoldDB" id="A0A9P9Z0H3"/>
<protein>
    <submittedName>
        <fullName evidence="1">Uncharacterized protein</fullName>
    </submittedName>
</protein>
<name>A0A9P9Z0H3_9MUSC</name>
<comment type="caution">
    <text evidence="1">The sequence shown here is derived from an EMBL/GenBank/DDBJ whole genome shotgun (WGS) entry which is preliminary data.</text>
</comment>
<proteinExistence type="predicted"/>
<keyword evidence="2" id="KW-1185">Reference proteome</keyword>
<dbReference type="Proteomes" id="UP001059596">
    <property type="component" value="Chromosome 3R"/>
</dbReference>
<evidence type="ECO:0000313" key="1">
    <source>
        <dbReference type="EMBL" id="KAI8046064.1"/>
    </source>
</evidence>
<dbReference type="EMBL" id="JAMKOV010000001">
    <property type="protein sequence ID" value="KAI8046064.1"/>
    <property type="molecule type" value="Genomic_DNA"/>
</dbReference>
<sequence>MPHHLRATELAFEHSELLKNRCLPNSLSASKLSNWLCNSIRTSKRDSPGLSGIKVCISALRAVKCLSPV</sequence>
<gene>
    <name evidence="1" type="ORF">M5D96_002264</name>
</gene>
<accession>A0A9P9Z0H3</accession>
<evidence type="ECO:0000313" key="2">
    <source>
        <dbReference type="Proteomes" id="UP001059596"/>
    </source>
</evidence>